<reference evidence="2 3" key="1">
    <citation type="submission" date="2021-01" db="EMBL/GenBank/DDBJ databases">
        <title>Whole genome shotgun sequence of Actinoplanes durhamensis NBRC 14914.</title>
        <authorList>
            <person name="Komaki H."/>
            <person name="Tamura T."/>
        </authorList>
    </citation>
    <scope>NUCLEOTIDE SEQUENCE [LARGE SCALE GENOMIC DNA]</scope>
    <source>
        <strain evidence="2 3">NBRC 14914</strain>
    </source>
</reference>
<dbReference type="Gene3D" id="3.30.460.10">
    <property type="entry name" value="Beta Polymerase, domain 2"/>
    <property type="match status" value="1"/>
</dbReference>
<proteinExistence type="predicted"/>
<dbReference type="PANTHER" id="PTHR34822:SF1">
    <property type="entry name" value="GRPB FAMILY PROTEIN"/>
    <property type="match status" value="1"/>
</dbReference>
<dbReference type="SUPFAM" id="SSF81301">
    <property type="entry name" value="Nucleotidyltransferase"/>
    <property type="match status" value="1"/>
</dbReference>
<feature type="compositionally biased region" description="Basic and acidic residues" evidence="1">
    <location>
        <begin position="1"/>
        <end position="25"/>
    </location>
</feature>
<evidence type="ECO:0000313" key="2">
    <source>
        <dbReference type="EMBL" id="GIE06781.1"/>
    </source>
</evidence>
<evidence type="ECO:0000256" key="1">
    <source>
        <dbReference type="SAM" id="MobiDB-lite"/>
    </source>
</evidence>
<comment type="caution">
    <text evidence="2">The sequence shown here is derived from an EMBL/GenBank/DDBJ whole genome shotgun (WGS) entry which is preliminary data.</text>
</comment>
<dbReference type="PANTHER" id="PTHR34822">
    <property type="entry name" value="GRPB DOMAIN PROTEIN (AFU_ORTHOLOGUE AFUA_1G01530)"/>
    <property type="match status" value="1"/>
</dbReference>
<feature type="region of interest" description="Disordered" evidence="1">
    <location>
        <begin position="1"/>
        <end position="26"/>
    </location>
</feature>
<dbReference type="RefSeq" id="WP_239133084.1">
    <property type="nucleotide sequence ID" value="NZ_BAAATX010000019.1"/>
</dbReference>
<dbReference type="InterPro" id="IPR043519">
    <property type="entry name" value="NT_sf"/>
</dbReference>
<dbReference type="Pfam" id="PF04229">
    <property type="entry name" value="GrpB"/>
    <property type="match status" value="1"/>
</dbReference>
<organism evidence="2 3">
    <name type="scientific">Paractinoplanes durhamensis</name>
    <dbReference type="NCBI Taxonomy" id="113563"/>
    <lineage>
        <taxon>Bacteria</taxon>
        <taxon>Bacillati</taxon>
        <taxon>Actinomycetota</taxon>
        <taxon>Actinomycetes</taxon>
        <taxon>Micromonosporales</taxon>
        <taxon>Micromonosporaceae</taxon>
        <taxon>Paractinoplanes</taxon>
    </lineage>
</organism>
<evidence type="ECO:0000313" key="3">
    <source>
        <dbReference type="Proteomes" id="UP000637628"/>
    </source>
</evidence>
<dbReference type="EMBL" id="BOML01000067">
    <property type="protein sequence ID" value="GIE06781.1"/>
    <property type="molecule type" value="Genomic_DNA"/>
</dbReference>
<sequence length="198" mass="22566">MAEYPPEVRERRVGTPEQQKSRLVGERPGSWQRIVIEDYDPSWPERFDAAGSLIRSALGPAVIAIEHVGSTSVPGLPAKPVIDIDLTVADTEDEASYLPPLEEIGFRLILREPWWHGHRMLIPADASVNLHVWPPSSPELTRHRLFRDWLRTHPDDRTRYAETKRRVADETADRPGDYNMGKNDVIDQIFGRIFSAGR</sequence>
<protein>
    <recommendedName>
        <fullName evidence="4">GrpB family protein</fullName>
    </recommendedName>
</protein>
<dbReference type="InterPro" id="IPR007344">
    <property type="entry name" value="GrpB/CoaE"/>
</dbReference>
<evidence type="ECO:0008006" key="4">
    <source>
        <dbReference type="Google" id="ProtNLM"/>
    </source>
</evidence>
<accession>A0ABQ3ZAF4</accession>
<name>A0ABQ3ZAF4_9ACTN</name>
<gene>
    <name evidence="2" type="ORF">Adu01nite_81310</name>
</gene>
<keyword evidence="3" id="KW-1185">Reference proteome</keyword>
<dbReference type="Proteomes" id="UP000637628">
    <property type="component" value="Unassembled WGS sequence"/>
</dbReference>